<dbReference type="InterPro" id="IPR028098">
    <property type="entry name" value="Glyco_trans_4-like_N"/>
</dbReference>
<evidence type="ECO:0000256" key="1">
    <source>
        <dbReference type="ARBA" id="ARBA00022676"/>
    </source>
</evidence>
<keyword evidence="1" id="KW-0328">Glycosyltransferase</keyword>
<feature type="domain" description="Glycosyl transferase family 1" evidence="3">
    <location>
        <begin position="261"/>
        <end position="346"/>
    </location>
</feature>
<keyword evidence="2" id="KW-0808">Transferase</keyword>
<dbReference type="SUPFAM" id="SSF53756">
    <property type="entry name" value="UDP-Glycosyltransferase/glycogen phosphorylase"/>
    <property type="match status" value="1"/>
</dbReference>
<sequence length="373" mass="39199">MTGLRGRRARDERAERLVTDVEQLRRRTHTAGPGPYERSERRMRVALLAPVESPHTRRWIEFYAGQGIEVYAISLPAAGAPAPLPPLVRTAYLPTLRGEVPSPRAVTRLRALLDQARPDVLAVHLGGPYGLLAALADRHPYVVLAGADLTADVGVSSAAGRRALELALRRADAVCATSRLLAAAVGRHTDAPVSVTPLGVDTDRFVPAPRPPDGRFLIGTVPAPRAGLDRQTLERAHQELTDRPGADPADLVVLGSADAGLPGALARLDALVVGTDRDGRALVALQGQACGVPVVAAGTGALAEFVRDGETGFVVPPADAATLANRLAALRDDPARRARMGAAARDHAVSSYTWVRNATLMLDVFAGLGPGAS</sequence>
<reference evidence="5 6" key="1">
    <citation type="journal article" date="2019" name="Int. J. Syst. Evol. Microbiol.">
        <title>The Global Catalogue of Microorganisms (GCM) 10K type strain sequencing project: providing services to taxonomists for standard genome sequencing and annotation.</title>
        <authorList>
            <consortium name="The Broad Institute Genomics Platform"/>
            <consortium name="The Broad Institute Genome Sequencing Center for Infectious Disease"/>
            <person name="Wu L."/>
            <person name="Ma J."/>
        </authorList>
    </citation>
    <scope>NUCLEOTIDE SEQUENCE [LARGE SCALE GENOMIC DNA]</scope>
    <source>
        <strain evidence="5 6">JCM 10671</strain>
    </source>
</reference>
<name>A0ABN1G697_9ACTN</name>
<protein>
    <submittedName>
        <fullName evidence="5">Uncharacterized protein</fullName>
    </submittedName>
</protein>
<evidence type="ECO:0000313" key="5">
    <source>
        <dbReference type="EMBL" id="GAA0604862.1"/>
    </source>
</evidence>
<accession>A0ABN1G697</accession>
<evidence type="ECO:0000259" key="4">
    <source>
        <dbReference type="Pfam" id="PF13439"/>
    </source>
</evidence>
<dbReference type="Gene3D" id="3.40.50.2000">
    <property type="entry name" value="Glycogen Phosphorylase B"/>
    <property type="match status" value="2"/>
</dbReference>
<gene>
    <name evidence="5" type="ORF">GCM10009547_03470</name>
</gene>
<evidence type="ECO:0000313" key="6">
    <source>
        <dbReference type="Proteomes" id="UP001500957"/>
    </source>
</evidence>
<dbReference type="Proteomes" id="UP001500957">
    <property type="component" value="Unassembled WGS sequence"/>
</dbReference>
<dbReference type="Pfam" id="PF13439">
    <property type="entry name" value="Glyco_transf_4"/>
    <property type="match status" value="1"/>
</dbReference>
<comment type="caution">
    <text evidence="5">The sequence shown here is derived from an EMBL/GenBank/DDBJ whole genome shotgun (WGS) entry which is preliminary data.</text>
</comment>
<proteinExistence type="predicted"/>
<dbReference type="PANTHER" id="PTHR45947:SF3">
    <property type="entry name" value="SULFOQUINOVOSYL TRANSFERASE SQD2"/>
    <property type="match status" value="1"/>
</dbReference>
<evidence type="ECO:0000259" key="3">
    <source>
        <dbReference type="Pfam" id="PF00534"/>
    </source>
</evidence>
<organism evidence="5 6">
    <name type="scientific">Sporichthya brevicatena</name>
    <dbReference type="NCBI Taxonomy" id="171442"/>
    <lineage>
        <taxon>Bacteria</taxon>
        <taxon>Bacillati</taxon>
        <taxon>Actinomycetota</taxon>
        <taxon>Actinomycetes</taxon>
        <taxon>Sporichthyales</taxon>
        <taxon>Sporichthyaceae</taxon>
        <taxon>Sporichthya</taxon>
    </lineage>
</organism>
<evidence type="ECO:0000256" key="2">
    <source>
        <dbReference type="ARBA" id="ARBA00022679"/>
    </source>
</evidence>
<dbReference type="InterPro" id="IPR050194">
    <property type="entry name" value="Glycosyltransferase_grp1"/>
</dbReference>
<keyword evidence="6" id="KW-1185">Reference proteome</keyword>
<dbReference type="Pfam" id="PF00534">
    <property type="entry name" value="Glycos_transf_1"/>
    <property type="match status" value="1"/>
</dbReference>
<dbReference type="PANTHER" id="PTHR45947">
    <property type="entry name" value="SULFOQUINOVOSYL TRANSFERASE SQD2"/>
    <property type="match status" value="1"/>
</dbReference>
<dbReference type="EMBL" id="BAAAHE010000004">
    <property type="protein sequence ID" value="GAA0604862.1"/>
    <property type="molecule type" value="Genomic_DNA"/>
</dbReference>
<dbReference type="InterPro" id="IPR001296">
    <property type="entry name" value="Glyco_trans_1"/>
</dbReference>
<dbReference type="RefSeq" id="WP_344600925.1">
    <property type="nucleotide sequence ID" value="NZ_BAAAHE010000004.1"/>
</dbReference>
<feature type="domain" description="Glycosyltransferase subfamily 4-like N-terminal" evidence="4">
    <location>
        <begin position="55"/>
        <end position="204"/>
    </location>
</feature>